<keyword evidence="2" id="KW-1185">Reference proteome</keyword>
<proteinExistence type="predicted"/>
<dbReference type="Proteomes" id="UP000095751">
    <property type="component" value="Unassembled WGS sequence"/>
</dbReference>
<dbReference type="EMBL" id="KV784361">
    <property type="protein sequence ID" value="OEU13806.1"/>
    <property type="molecule type" value="Genomic_DNA"/>
</dbReference>
<evidence type="ECO:0000313" key="1">
    <source>
        <dbReference type="EMBL" id="OEU13806.1"/>
    </source>
</evidence>
<accession>A0A1E7F6N1</accession>
<dbReference type="KEGG" id="fcy:FRACYDRAFT_242157"/>
<evidence type="ECO:0000313" key="2">
    <source>
        <dbReference type="Proteomes" id="UP000095751"/>
    </source>
</evidence>
<dbReference type="InParanoid" id="A0A1E7F6N1"/>
<reference evidence="1 2" key="1">
    <citation type="submission" date="2016-09" db="EMBL/GenBank/DDBJ databases">
        <title>Extensive genetic diversity and differential bi-allelic expression allows diatom success in the polar Southern Ocean.</title>
        <authorList>
            <consortium name="DOE Joint Genome Institute"/>
            <person name="Mock T."/>
            <person name="Otillar R.P."/>
            <person name="Strauss J."/>
            <person name="Dupont C."/>
            <person name="Frickenhaus S."/>
            <person name="Maumus F."/>
            <person name="Mcmullan M."/>
            <person name="Sanges R."/>
            <person name="Schmutz J."/>
            <person name="Toseland A."/>
            <person name="Valas R."/>
            <person name="Veluchamy A."/>
            <person name="Ward B.J."/>
            <person name="Allen A."/>
            <person name="Barry K."/>
            <person name="Falciatore A."/>
            <person name="Ferrante M."/>
            <person name="Fortunato A.E."/>
            <person name="Gloeckner G."/>
            <person name="Gruber A."/>
            <person name="Hipkin R."/>
            <person name="Janech M."/>
            <person name="Kroth P."/>
            <person name="Leese F."/>
            <person name="Lindquist E."/>
            <person name="Lyon B.R."/>
            <person name="Martin J."/>
            <person name="Mayer C."/>
            <person name="Parker M."/>
            <person name="Quesneville H."/>
            <person name="Raymond J."/>
            <person name="Uhlig C."/>
            <person name="Valentin K.U."/>
            <person name="Worden A.Z."/>
            <person name="Armbrust E.V."/>
            <person name="Bowler C."/>
            <person name="Green B."/>
            <person name="Moulton V."/>
            <person name="Van Oosterhout C."/>
            <person name="Grigoriev I."/>
        </authorList>
    </citation>
    <scope>NUCLEOTIDE SEQUENCE [LARGE SCALE GENOMIC DNA]</scope>
    <source>
        <strain evidence="1 2">CCMP1102</strain>
    </source>
</reference>
<gene>
    <name evidence="1" type="ORF">FRACYDRAFT_242157</name>
</gene>
<dbReference type="AlphaFoldDB" id="A0A1E7F6N1"/>
<organism evidence="1 2">
    <name type="scientific">Fragilariopsis cylindrus CCMP1102</name>
    <dbReference type="NCBI Taxonomy" id="635003"/>
    <lineage>
        <taxon>Eukaryota</taxon>
        <taxon>Sar</taxon>
        <taxon>Stramenopiles</taxon>
        <taxon>Ochrophyta</taxon>
        <taxon>Bacillariophyta</taxon>
        <taxon>Bacillariophyceae</taxon>
        <taxon>Bacillariophycidae</taxon>
        <taxon>Bacillariales</taxon>
        <taxon>Bacillariaceae</taxon>
        <taxon>Fragilariopsis</taxon>
    </lineage>
</organism>
<name>A0A1E7F6N1_9STRA</name>
<sequence>MLIEKRERLYQYDITASRLLSQVKHVRAWLVLREESQNIIDATLTTVEELSNLTKFTNKWTAEYIASLTPLLGTPQVFGVMASIRGAFGWTFTVSQQNQPYRNHYPHS</sequence>
<protein>
    <submittedName>
        <fullName evidence="1">Uncharacterized protein</fullName>
    </submittedName>
</protein>